<evidence type="ECO:0008006" key="4">
    <source>
        <dbReference type="Google" id="ProtNLM"/>
    </source>
</evidence>
<feature type="chain" id="PRO_5045945174" description="DUF1223 domain-containing protein" evidence="1">
    <location>
        <begin position="31"/>
        <end position="259"/>
    </location>
</feature>
<evidence type="ECO:0000313" key="3">
    <source>
        <dbReference type="Proteomes" id="UP001055057"/>
    </source>
</evidence>
<keyword evidence="3" id="KW-1185">Reference proteome</keyword>
<comment type="caution">
    <text evidence="2">The sequence shown here is derived from an EMBL/GenBank/DDBJ whole genome shotgun (WGS) entry which is preliminary data.</text>
</comment>
<dbReference type="PANTHER" id="PTHR36057:SF1">
    <property type="entry name" value="LIPOPROTEIN LIPID ATTACHMENT SITE-LIKE PROTEIN, PUTATIVE (DUF1223)-RELATED"/>
    <property type="match status" value="1"/>
</dbReference>
<feature type="signal peptide" evidence="1">
    <location>
        <begin position="1"/>
        <end position="30"/>
    </location>
</feature>
<gene>
    <name evidence="2" type="ORF">MPOCJGCO_1235</name>
</gene>
<reference evidence="2" key="1">
    <citation type="journal article" date="2021" name="Front. Microbiol.">
        <title>Comprehensive Comparative Genomics and Phenotyping of Methylobacterium Species.</title>
        <authorList>
            <person name="Alessa O."/>
            <person name="Ogura Y."/>
            <person name="Fujitani Y."/>
            <person name="Takami H."/>
            <person name="Hayashi T."/>
            <person name="Sahin N."/>
            <person name="Tani A."/>
        </authorList>
    </citation>
    <scope>NUCLEOTIDE SEQUENCE</scope>
    <source>
        <strain evidence="2">DSM 23632</strain>
    </source>
</reference>
<dbReference type="Pfam" id="PF06764">
    <property type="entry name" value="DUF1223"/>
    <property type="match status" value="1"/>
</dbReference>
<dbReference type="Proteomes" id="UP001055057">
    <property type="component" value="Unassembled WGS sequence"/>
</dbReference>
<reference evidence="2" key="2">
    <citation type="submission" date="2021-08" db="EMBL/GenBank/DDBJ databases">
        <authorList>
            <person name="Tani A."/>
            <person name="Ola A."/>
            <person name="Ogura Y."/>
            <person name="Katsura K."/>
            <person name="Hayashi T."/>
        </authorList>
    </citation>
    <scope>NUCLEOTIDE SEQUENCE</scope>
    <source>
        <strain evidence="2">DSM 23632</strain>
    </source>
</reference>
<dbReference type="SUPFAM" id="SSF52833">
    <property type="entry name" value="Thioredoxin-like"/>
    <property type="match status" value="1"/>
</dbReference>
<dbReference type="EMBL" id="BPRB01000063">
    <property type="protein sequence ID" value="GJE59147.1"/>
    <property type="molecule type" value="Genomic_DNA"/>
</dbReference>
<dbReference type="PANTHER" id="PTHR36057">
    <property type="match status" value="1"/>
</dbReference>
<evidence type="ECO:0000313" key="2">
    <source>
        <dbReference type="EMBL" id="GJE59147.1"/>
    </source>
</evidence>
<evidence type="ECO:0000256" key="1">
    <source>
        <dbReference type="SAM" id="SignalP"/>
    </source>
</evidence>
<organism evidence="2 3">
    <name type="scientific">Methylobacterium trifolii</name>
    <dbReference type="NCBI Taxonomy" id="1003092"/>
    <lineage>
        <taxon>Bacteria</taxon>
        <taxon>Pseudomonadati</taxon>
        <taxon>Pseudomonadota</taxon>
        <taxon>Alphaproteobacteria</taxon>
        <taxon>Hyphomicrobiales</taxon>
        <taxon>Methylobacteriaceae</taxon>
        <taxon>Methylobacterium</taxon>
    </lineage>
</organism>
<dbReference type="InterPro" id="IPR036249">
    <property type="entry name" value="Thioredoxin-like_sf"/>
</dbReference>
<name>A0ABQ4TWF1_9HYPH</name>
<proteinExistence type="predicted"/>
<dbReference type="InterPro" id="IPR010634">
    <property type="entry name" value="DUF1223"/>
</dbReference>
<sequence length="259" mass="27224">MTQGFLAHGRAGLSLAVLAALCAVPGVAVAEPVRAEPLRAEPLRAVVEMFTSQGCAVCRSADPVVGELARRPGVLALTFPVTYWDYLGWRDTLAQRPFTERQHAYGSSRGARQVYTPQAVVNGGASVVGSDRAGLERVLGEAAMQGGLPVPVRGEERGGRIVVDVGGDAGGKGEVWLVPVLRSRAVTIEHGENKGRVATYVNVARGLQRLGTWTGQAARYEISRKAVEGAEADTWAIVVQGAPNGRPGRIWGAAKGPGL</sequence>
<accession>A0ABQ4TWF1</accession>
<dbReference type="RefSeq" id="WP_238181737.1">
    <property type="nucleotide sequence ID" value="NZ_BPRB01000063.1"/>
</dbReference>
<keyword evidence="1" id="KW-0732">Signal</keyword>
<protein>
    <recommendedName>
        <fullName evidence="4">DUF1223 domain-containing protein</fullName>
    </recommendedName>
</protein>